<sequence>MEGEIVGKAQEERILTGSAEIDLNQRTPRFPIYSSAEEAARSLLRGHHHSRPDPRKKHTRGKLKALSRRQTLGKRTPAEGKSMIAREEKTRDEERRKGASCVRRNEGSRRDEETKRNTRQQQLLTHTQARTQRRYWHWSSVSGKKYSHSRRPDLEQSRARQTRTEKQPRGGGEAPLPPPEVDGIVESPGSPARKGKGRGEEDGGRRQSSDRGGKGREAKATGRAGQAGRRVNQWRASASDCAWLALTLPLACGPACLGRHARPSAAQRVNKVAALSHQRITGV</sequence>
<feature type="compositionally biased region" description="Basic and acidic residues" evidence="1">
    <location>
        <begin position="150"/>
        <end position="168"/>
    </location>
</feature>
<evidence type="ECO:0000256" key="1">
    <source>
        <dbReference type="SAM" id="MobiDB-lite"/>
    </source>
</evidence>
<feature type="region of interest" description="Disordered" evidence="1">
    <location>
        <begin position="19"/>
        <end position="231"/>
    </location>
</feature>
<proteinExistence type="predicted"/>
<evidence type="ECO:0000313" key="3">
    <source>
        <dbReference type="Proteomes" id="UP000244005"/>
    </source>
</evidence>
<protein>
    <submittedName>
        <fullName evidence="2">Uncharacterized protein</fullName>
    </submittedName>
</protein>
<name>A0A2R6WRC6_MARPO</name>
<gene>
    <name evidence="2" type="ORF">MARPO_0064s0094</name>
</gene>
<keyword evidence="3" id="KW-1185">Reference proteome</keyword>
<feature type="compositionally biased region" description="Basic residues" evidence="1">
    <location>
        <begin position="44"/>
        <end position="67"/>
    </location>
</feature>
<feature type="compositionally biased region" description="Basic and acidic residues" evidence="1">
    <location>
        <begin position="197"/>
        <end position="220"/>
    </location>
</feature>
<feature type="compositionally biased region" description="Polar residues" evidence="1">
    <location>
        <begin position="119"/>
        <end position="130"/>
    </location>
</feature>
<reference evidence="3" key="1">
    <citation type="journal article" date="2017" name="Cell">
        <title>Insights into land plant evolution garnered from the Marchantia polymorpha genome.</title>
        <authorList>
            <person name="Bowman J.L."/>
            <person name="Kohchi T."/>
            <person name="Yamato K.T."/>
            <person name="Jenkins J."/>
            <person name="Shu S."/>
            <person name="Ishizaki K."/>
            <person name="Yamaoka S."/>
            <person name="Nishihama R."/>
            <person name="Nakamura Y."/>
            <person name="Berger F."/>
            <person name="Adam C."/>
            <person name="Aki S.S."/>
            <person name="Althoff F."/>
            <person name="Araki T."/>
            <person name="Arteaga-Vazquez M.A."/>
            <person name="Balasubrmanian S."/>
            <person name="Barry K."/>
            <person name="Bauer D."/>
            <person name="Boehm C.R."/>
            <person name="Briginshaw L."/>
            <person name="Caballero-Perez J."/>
            <person name="Catarino B."/>
            <person name="Chen F."/>
            <person name="Chiyoda S."/>
            <person name="Chovatia M."/>
            <person name="Davies K.M."/>
            <person name="Delmans M."/>
            <person name="Demura T."/>
            <person name="Dierschke T."/>
            <person name="Dolan L."/>
            <person name="Dorantes-Acosta A.E."/>
            <person name="Eklund D.M."/>
            <person name="Florent S.N."/>
            <person name="Flores-Sandoval E."/>
            <person name="Fujiyama A."/>
            <person name="Fukuzawa H."/>
            <person name="Galik B."/>
            <person name="Grimanelli D."/>
            <person name="Grimwood J."/>
            <person name="Grossniklaus U."/>
            <person name="Hamada T."/>
            <person name="Haseloff J."/>
            <person name="Hetherington A.J."/>
            <person name="Higo A."/>
            <person name="Hirakawa Y."/>
            <person name="Hundley H.N."/>
            <person name="Ikeda Y."/>
            <person name="Inoue K."/>
            <person name="Inoue S.I."/>
            <person name="Ishida S."/>
            <person name="Jia Q."/>
            <person name="Kakita M."/>
            <person name="Kanazawa T."/>
            <person name="Kawai Y."/>
            <person name="Kawashima T."/>
            <person name="Kennedy M."/>
            <person name="Kinose K."/>
            <person name="Kinoshita T."/>
            <person name="Kohara Y."/>
            <person name="Koide E."/>
            <person name="Komatsu K."/>
            <person name="Kopischke S."/>
            <person name="Kubo M."/>
            <person name="Kyozuka J."/>
            <person name="Lagercrantz U."/>
            <person name="Lin S.S."/>
            <person name="Lindquist E."/>
            <person name="Lipzen A.M."/>
            <person name="Lu C.W."/>
            <person name="De Luna E."/>
            <person name="Martienssen R.A."/>
            <person name="Minamino N."/>
            <person name="Mizutani M."/>
            <person name="Mizutani M."/>
            <person name="Mochizuki N."/>
            <person name="Monte I."/>
            <person name="Mosher R."/>
            <person name="Nagasaki H."/>
            <person name="Nakagami H."/>
            <person name="Naramoto S."/>
            <person name="Nishitani K."/>
            <person name="Ohtani M."/>
            <person name="Okamoto T."/>
            <person name="Okumura M."/>
            <person name="Phillips J."/>
            <person name="Pollak B."/>
            <person name="Reinders A."/>
            <person name="Rovekamp M."/>
            <person name="Sano R."/>
            <person name="Sawa S."/>
            <person name="Schmid M.W."/>
            <person name="Shirakawa M."/>
            <person name="Solano R."/>
            <person name="Spunde A."/>
            <person name="Suetsugu N."/>
            <person name="Sugano S."/>
            <person name="Sugiyama A."/>
            <person name="Sun R."/>
            <person name="Suzuki Y."/>
            <person name="Takenaka M."/>
            <person name="Takezawa D."/>
            <person name="Tomogane H."/>
            <person name="Tsuzuki M."/>
            <person name="Ueda T."/>
            <person name="Umeda M."/>
            <person name="Ward J.M."/>
            <person name="Watanabe Y."/>
            <person name="Yazaki K."/>
            <person name="Yokoyama R."/>
            <person name="Yoshitake Y."/>
            <person name="Yotsui I."/>
            <person name="Zachgo S."/>
            <person name="Schmutz J."/>
        </authorList>
    </citation>
    <scope>NUCLEOTIDE SEQUENCE [LARGE SCALE GENOMIC DNA]</scope>
    <source>
        <strain evidence="3">Tak-1</strain>
    </source>
</reference>
<dbReference type="EMBL" id="KZ772736">
    <property type="protein sequence ID" value="PTQ36418.1"/>
    <property type="molecule type" value="Genomic_DNA"/>
</dbReference>
<evidence type="ECO:0000313" key="2">
    <source>
        <dbReference type="EMBL" id="PTQ36418.1"/>
    </source>
</evidence>
<accession>A0A2R6WRC6</accession>
<feature type="compositionally biased region" description="Basic and acidic residues" evidence="1">
    <location>
        <begin position="84"/>
        <end position="116"/>
    </location>
</feature>
<organism evidence="2 3">
    <name type="scientific">Marchantia polymorpha</name>
    <name type="common">Common liverwort</name>
    <name type="synonym">Marchantia aquatica</name>
    <dbReference type="NCBI Taxonomy" id="3197"/>
    <lineage>
        <taxon>Eukaryota</taxon>
        <taxon>Viridiplantae</taxon>
        <taxon>Streptophyta</taxon>
        <taxon>Embryophyta</taxon>
        <taxon>Marchantiophyta</taxon>
        <taxon>Marchantiopsida</taxon>
        <taxon>Marchantiidae</taxon>
        <taxon>Marchantiales</taxon>
        <taxon>Marchantiaceae</taxon>
        <taxon>Marchantia</taxon>
    </lineage>
</organism>
<dbReference type="AlphaFoldDB" id="A0A2R6WRC6"/>
<dbReference type="Proteomes" id="UP000244005">
    <property type="component" value="Unassembled WGS sequence"/>
</dbReference>